<feature type="domain" description="F-box" evidence="4">
    <location>
        <begin position="61"/>
        <end position="107"/>
    </location>
</feature>
<evidence type="ECO:0000313" key="5">
    <source>
        <dbReference type="EMBL" id="ORX64377.1"/>
    </source>
</evidence>
<proteinExistence type="predicted"/>
<dbReference type="Gene3D" id="2.130.10.10">
    <property type="entry name" value="YVTN repeat-like/Quinoprotein amine dehydrogenase"/>
    <property type="match status" value="1"/>
</dbReference>
<accession>A0A1Y1VSX3</accession>
<dbReference type="InterPro" id="IPR001680">
    <property type="entry name" value="WD40_rpt"/>
</dbReference>
<dbReference type="Gene3D" id="1.20.1280.50">
    <property type="match status" value="1"/>
</dbReference>
<evidence type="ECO:0000259" key="4">
    <source>
        <dbReference type="PROSITE" id="PS50181"/>
    </source>
</evidence>
<gene>
    <name evidence="5" type="ORF">BCR32DRAFT_298100</name>
</gene>
<dbReference type="SMART" id="SM00320">
    <property type="entry name" value="WD40"/>
    <property type="match status" value="3"/>
</dbReference>
<protein>
    <submittedName>
        <fullName evidence="5">WD40 repeat-like protein</fullName>
    </submittedName>
</protein>
<dbReference type="PROSITE" id="PS50181">
    <property type="entry name" value="FBOX"/>
    <property type="match status" value="1"/>
</dbReference>
<evidence type="ECO:0000256" key="2">
    <source>
        <dbReference type="ARBA" id="ARBA00022737"/>
    </source>
</evidence>
<dbReference type="Proteomes" id="UP000193944">
    <property type="component" value="Unassembled WGS sequence"/>
</dbReference>
<dbReference type="InterPro" id="IPR036047">
    <property type="entry name" value="F-box-like_dom_sf"/>
</dbReference>
<keyword evidence="6" id="KW-1185">Reference proteome</keyword>
<dbReference type="InterPro" id="IPR036322">
    <property type="entry name" value="WD40_repeat_dom_sf"/>
</dbReference>
<dbReference type="PANTHER" id="PTHR44436">
    <property type="entry name" value="F-BOX/WD REPEAT-CONTAINING PROTEIN 2"/>
    <property type="match status" value="1"/>
</dbReference>
<dbReference type="Pfam" id="PF12937">
    <property type="entry name" value="F-box-like"/>
    <property type="match status" value="1"/>
</dbReference>
<dbReference type="Pfam" id="PF00400">
    <property type="entry name" value="WD40"/>
    <property type="match status" value="1"/>
</dbReference>
<dbReference type="SUPFAM" id="SSF81383">
    <property type="entry name" value="F-box domain"/>
    <property type="match status" value="1"/>
</dbReference>
<keyword evidence="2" id="KW-0677">Repeat</keyword>
<evidence type="ECO:0000256" key="1">
    <source>
        <dbReference type="ARBA" id="ARBA00022574"/>
    </source>
</evidence>
<comment type="caution">
    <text evidence="5">The sequence shown here is derived from an EMBL/GenBank/DDBJ whole genome shotgun (WGS) entry which is preliminary data.</text>
</comment>
<dbReference type="PANTHER" id="PTHR44436:SF1">
    <property type="entry name" value="F-BOX_WD REPEAT-CONTAINING PROTEIN 2"/>
    <property type="match status" value="1"/>
</dbReference>
<evidence type="ECO:0000256" key="3">
    <source>
        <dbReference type="PROSITE-ProRule" id="PRU00221"/>
    </source>
</evidence>
<dbReference type="SMART" id="SM00256">
    <property type="entry name" value="FBOX"/>
    <property type="match status" value="1"/>
</dbReference>
<dbReference type="InterPro" id="IPR042627">
    <property type="entry name" value="FBXW2"/>
</dbReference>
<dbReference type="OrthoDB" id="3219396at2759"/>
<dbReference type="EMBL" id="MCFG01000530">
    <property type="protein sequence ID" value="ORX64377.1"/>
    <property type="molecule type" value="Genomic_DNA"/>
</dbReference>
<name>A0A1Y1VSX3_9FUNG</name>
<dbReference type="InterPro" id="IPR001810">
    <property type="entry name" value="F-box_dom"/>
</dbReference>
<dbReference type="InterPro" id="IPR015943">
    <property type="entry name" value="WD40/YVTN_repeat-like_dom_sf"/>
</dbReference>
<sequence>MDNTVNYNFTTKFNFNNKEFIYHILNLNEKERQNIYHELIKNCGTKDRQFIKKEINNYIHKDLISSLPEEISFNILSLLDFKSLVVSSMVNKKWNRLCNNAELWKQHCALFSYESECNCSIKKSDYKHIFKKLYNRENNFKKKRFKKQTLSYHSGKIMGVYVTNDNQNIISLAFDRTIQIHEMSTCKLLQQFETDTMKCSSLYNDEFLAIGTFSRTCILFNIKTNNPPEIFTGHLNTVCVIDINNKYMVSASLDKYIFVWDWKLKKKVKELLIPDEYYNRNNEHDENTLFINFSLTELKIKNQFIIATIHNYILIWDIEKDFELFRIITLPEVIKSFDTDGYYIYAAQIQSYCAISILDQEEDFIVYENKNMNVIYKIIVDEKRIAFWYSMPSNNSFINLQRNLIKIINKKNHQELFKCEVQGINTLNINKNTIIYGDYYGSMTLYDFS</sequence>
<keyword evidence="1 3" id="KW-0853">WD repeat</keyword>
<dbReference type="STRING" id="1754192.A0A1Y1VSX3"/>
<evidence type="ECO:0000313" key="6">
    <source>
        <dbReference type="Proteomes" id="UP000193944"/>
    </source>
</evidence>
<reference evidence="5 6" key="1">
    <citation type="submission" date="2016-08" db="EMBL/GenBank/DDBJ databases">
        <title>A Parts List for Fungal Cellulosomes Revealed by Comparative Genomics.</title>
        <authorList>
            <consortium name="DOE Joint Genome Institute"/>
            <person name="Haitjema C.H."/>
            <person name="Gilmore S.P."/>
            <person name="Henske J.K."/>
            <person name="Solomon K.V."/>
            <person name="De Groot R."/>
            <person name="Kuo A."/>
            <person name="Mondo S.J."/>
            <person name="Salamov A.A."/>
            <person name="Labutti K."/>
            <person name="Zhao Z."/>
            <person name="Chiniquy J."/>
            <person name="Barry K."/>
            <person name="Brewer H.M."/>
            <person name="Purvine S.O."/>
            <person name="Wright A.T."/>
            <person name="Boxma B."/>
            <person name="Van Alen T."/>
            <person name="Hackstein J.H."/>
            <person name="Baker S.E."/>
            <person name="Grigoriev I.V."/>
            <person name="O'Malley M.A."/>
        </authorList>
    </citation>
    <scope>NUCLEOTIDE SEQUENCE [LARGE SCALE GENOMIC DNA]</scope>
    <source>
        <strain evidence="5 6">S4</strain>
    </source>
</reference>
<dbReference type="PROSITE" id="PS50082">
    <property type="entry name" value="WD_REPEATS_2"/>
    <property type="match status" value="1"/>
</dbReference>
<feature type="repeat" description="WD" evidence="3">
    <location>
        <begin position="231"/>
        <end position="270"/>
    </location>
</feature>
<organism evidence="5 6">
    <name type="scientific">Anaeromyces robustus</name>
    <dbReference type="NCBI Taxonomy" id="1754192"/>
    <lineage>
        <taxon>Eukaryota</taxon>
        <taxon>Fungi</taxon>
        <taxon>Fungi incertae sedis</taxon>
        <taxon>Chytridiomycota</taxon>
        <taxon>Chytridiomycota incertae sedis</taxon>
        <taxon>Neocallimastigomycetes</taxon>
        <taxon>Neocallimastigales</taxon>
        <taxon>Neocallimastigaceae</taxon>
        <taxon>Anaeromyces</taxon>
    </lineage>
</organism>
<dbReference type="SUPFAM" id="SSF50978">
    <property type="entry name" value="WD40 repeat-like"/>
    <property type="match status" value="1"/>
</dbReference>
<dbReference type="AlphaFoldDB" id="A0A1Y1VSX3"/>
<reference evidence="5 6" key="2">
    <citation type="submission" date="2016-08" db="EMBL/GenBank/DDBJ databases">
        <title>Pervasive Adenine N6-methylation of Active Genes in Fungi.</title>
        <authorList>
            <consortium name="DOE Joint Genome Institute"/>
            <person name="Mondo S.J."/>
            <person name="Dannebaum R.O."/>
            <person name="Kuo R.C."/>
            <person name="Labutti K."/>
            <person name="Haridas S."/>
            <person name="Kuo A."/>
            <person name="Salamov A."/>
            <person name="Ahrendt S.R."/>
            <person name="Lipzen A."/>
            <person name="Sullivan W."/>
            <person name="Andreopoulos W.B."/>
            <person name="Clum A."/>
            <person name="Lindquist E."/>
            <person name="Daum C."/>
            <person name="Ramamoorthy G.K."/>
            <person name="Gryganskyi A."/>
            <person name="Culley D."/>
            <person name="Magnuson J.K."/>
            <person name="James T.Y."/>
            <person name="O'Malley M.A."/>
            <person name="Stajich J.E."/>
            <person name="Spatafora J.W."/>
            <person name="Visel A."/>
            <person name="Grigoriev I.V."/>
        </authorList>
    </citation>
    <scope>NUCLEOTIDE SEQUENCE [LARGE SCALE GENOMIC DNA]</scope>
    <source>
        <strain evidence="5 6">S4</strain>
    </source>
</reference>